<keyword evidence="4" id="KW-0418">Kinase</keyword>
<evidence type="ECO:0000259" key="9">
    <source>
        <dbReference type="Pfam" id="PF00294"/>
    </source>
</evidence>
<keyword evidence="7" id="KW-0630">Potassium</keyword>
<dbReference type="Gene3D" id="3.40.1190.20">
    <property type="match status" value="1"/>
</dbReference>
<keyword evidence="2" id="KW-0479">Metal-binding</keyword>
<dbReference type="AlphaFoldDB" id="A0A9P1GVX3"/>
<reference evidence="10" key="1">
    <citation type="submission" date="2022-11" db="EMBL/GenBank/DDBJ databases">
        <authorList>
            <person name="Scott C."/>
            <person name="Bruce N."/>
        </authorList>
    </citation>
    <scope>NUCLEOTIDE SEQUENCE</scope>
</reference>
<dbReference type="GO" id="GO:0005524">
    <property type="term" value="F:ATP binding"/>
    <property type="evidence" value="ECO:0007669"/>
    <property type="project" value="UniProtKB-KW"/>
</dbReference>
<accession>A0A9P1GVX3</accession>
<evidence type="ECO:0000313" key="10">
    <source>
        <dbReference type="EMBL" id="CAI4211287.1"/>
    </source>
</evidence>
<dbReference type="GO" id="GO:0006014">
    <property type="term" value="P:D-ribose metabolic process"/>
    <property type="evidence" value="ECO:0007669"/>
    <property type="project" value="InterPro"/>
</dbReference>
<dbReference type="Pfam" id="PF00294">
    <property type="entry name" value="PfkB"/>
    <property type="match status" value="1"/>
</dbReference>
<evidence type="ECO:0000256" key="7">
    <source>
        <dbReference type="ARBA" id="ARBA00022958"/>
    </source>
</evidence>
<dbReference type="SUPFAM" id="SSF53613">
    <property type="entry name" value="Ribokinase-like"/>
    <property type="match status" value="1"/>
</dbReference>
<keyword evidence="5" id="KW-0067">ATP-binding</keyword>
<evidence type="ECO:0000256" key="3">
    <source>
        <dbReference type="ARBA" id="ARBA00022741"/>
    </source>
</evidence>
<dbReference type="OrthoDB" id="415590at2759"/>
<protein>
    <recommendedName>
        <fullName evidence="9">Carbohydrate kinase PfkB domain-containing protein</fullName>
    </recommendedName>
</protein>
<organism evidence="10 11">
    <name type="scientific">Parascedosporium putredinis</name>
    <dbReference type="NCBI Taxonomy" id="1442378"/>
    <lineage>
        <taxon>Eukaryota</taxon>
        <taxon>Fungi</taxon>
        <taxon>Dikarya</taxon>
        <taxon>Ascomycota</taxon>
        <taxon>Pezizomycotina</taxon>
        <taxon>Sordariomycetes</taxon>
        <taxon>Hypocreomycetidae</taxon>
        <taxon>Microascales</taxon>
        <taxon>Microascaceae</taxon>
        <taxon>Parascedosporium</taxon>
    </lineage>
</organism>
<dbReference type="EMBL" id="CALLCH030000001">
    <property type="protein sequence ID" value="CAI4211287.1"/>
    <property type="molecule type" value="Genomic_DNA"/>
</dbReference>
<evidence type="ECO:0000256" key="5">
    <source>
        <dbReference type="ARBA" id="ARBA00022840"/>
    </source>
</evidence>
<keyword evidence="1" id="KW-0808">Transferase</keyword>
<gene>
    <name evidence="10" type="ORF">PPNO1_LOCUS1083</name>
</gene>
<comment type="caution">
    <text evidence="10">The sequence shown here is derived from an EMBL/GenBank/DDBJ whole genome shotgun (WGS) entry which is preliminary data.</text>
</comment>
<evidence type="ECO:0000256" key="6">
    <source>
        <dbReference type="ARBA" id="ARBA00022842"/>
    </source>
</evidence>
<dbReference type="PANTHER" id="PTHR10584">
    <property type="entry name" value="SUGAR KINASE"/>
    <property type="match status" value="1"/>
</dbReference>
<evidence type="ECO:0000256" key="4">
    <source>
        <dbReference type="ARBA" id="ARBA00022777"/>
    </source>
</evidence>
<dbReference type="InterPro" id="IPR002139">
    <property type="entry name" value="Ribo/fructo_kinase"/>
</dbReference>
<proteinExistence type="predicted"/>
<evidence type="ECO:0000256" key="8">
    <source>
        <dbReference type="ARBA" id="ARBA00023277"/>
    </source>
</evidence>
<dbReference type="GO" id="GO:0004747">
    <property type="term" value="F:ribokinase activity"/>
    <property type="evidence" value="ECO:0007669"/>
    <property type="project" value="InterPro"/>
</dbReference>
<name>A0A9P1GVX3_9PEZI</name>
<evidence type="ECO:0000313" key="11">
    <source>
        <dbReference type="Proteomes" id="UP000838763"/>
    </source>
</evidence>
<dbReference type="CDD" id="cd01174">
    <property type="entry name" value="ribokinase"/>
    <property type="match status" value="1"/>
</dbReference>
<dbReference type="PANTHER" id="PTHR10584:SF166">
    <property type="entry name" value="RIBOKINASE"/>
    <property type="match status" value="1"/>
</dbReference>
<keyword evidence="6" id="KW-0460">Magnesium</keyword>
<dbReference type="GO" id="GO:0046872">
    <property type="term" value="F:metal ion binding"/>
    <property type="evidence" value="ECO:0007669"/>
    <property type="project" value="UniProtKB-KW"/>
</dbReference>
<dbReference type="Proteomes" id="UP000838763">
    <property type="component" value="Unassembled WGS sequence"/>
</dbReference>
<keyword evidence="3" id="KW-0547">Nucleotide-binding</keyword>
<dbReference type="InterPro" id="IPR011877">
    <property type="entry name" value="Ribokinase"/>
</dbReference>
<evidence type="ECO:0000256" key="2">
    <source>
        <dbReference type="ARBA" id="ARBA00022723"/>
    </source>
</evidence>
<dbReference type="InterPro" id="IPR029056">
    <property type="entry name" value="Ribokinase-like"/>
</dbReference>
<evidence type="ECO:0000256" key="1">
    <source>
        <dbReference type="ARBA" id="ARBA00022679"/>
    </source>
</evidence>
<dbReference type="InterPro" id="IPR011611">
    <property type="entry name" value="PfkB_dom"/>
</dbReference>
<dbReference type="PRINTS" id="PR00990">
    <property type="entry name" value="RIBOKINASE"/>
</dbReference>
<keyword evidence="11" id="KW-1185">Reference proteome</keyword>
<feature type="domain" description="Carbohydrate kinase PfkB" evidence="9">
    <location>
        <begin position="25"/>
        <end position="269"/>
    </location>
</feature>
<keyword evidence="8" id="KW-0119">Carbohydrate metabolism</keyword>
<sequence length="274" mass="29088">MTNKPIIAVIGSLNVDVVTYGGVAVVKMIGAVGDDSYGPLVVNGLKGVGIDASGIQVRNGEKTGVATIIVEEATGENRIMFSAHANATVRPDEFVAGLPQPLPDLIIMQLEIPLDTVTQIITTAQRLNVPVLFNPAPAQKIGKQYYPGVTHLVVNETEAAILSGHDVKELETKEGQARIANVFHDWGSKHVLITLGSKGVYYSVSSGAQGHINAIKVKAVDTTAAGDTFVGVYALEAVKPDFDIERAVRHANLAASKTVTRKGAQESIPWFDEL</sequence>